<evidence type="ECO:0000313" key="1">
    <source>
        <dbReference type="EMBL" id="KAI5346174.1"/>
    </source>
</evidence>
<gene>
    <name evidence="1" type="ORF">L3X38_014053</name>
</gene>
<evidence type="ECO:0000313" key="2">
    <source>
        <dbReference type="Proteomes" id="UP001054821"/>
    </source>
</evidence>
<organism evidence="1 2">
    <name type="scientific">Prunus dulcis</name>
    <name type="common">Almond</name>
    <name type="synonym">Amygdalus dulcis</name>
    <dbReference type="NCBI Taxonomy" id="3755"/>
    <lineage>
        <taxon>Eukaryota</taxon>
        <taxon>Viridiplantae</taxon>
        <taxon>Streptophyta</taxon>
        <taxon>Embryophyta</taxon>
        <taxon>Tracheophyta</taxon>
        <taxon>Spermatophyta</taxon>
        <taxon>Magnoliopsida</taxon>
        <taxon>eudicotyledons</taxon>
        <taxon>Gunneridae</taxon>
        <taxon>Pentapetalae</taxon>
        <taxon>rosids</taxon>
        <taxon>fabids</taxon>
        <taxon>Rosales</taxon>
        <taxon>Rosaceae</taxon>
        <taxon>Amygdaloideae</taxon>
        <taxon>Amygdaleae</taxon>
        <taxon>Prunus</taxon>
    </lineage>
</organism>
<dbReference type="PANTHER" id="PTHR33527:SF28">
    <property type="entry name" value="GB|AAD43168.1"/>
    <property type="match status" value="1"/>
</dbReference>
<dbReference type="PANTHER" id="PTHR33527">
    <property type="entry name" value="OS07G0274300 PROTEIN"/>
    <property type="match status" value="1"/>
</dbReference>
<reference evidence="1 2" key="1">
    <citation type="journal article" date="2022" name="G3 (Bethesda)">
        <title>Whole-genome sequence and methylome profiling of the almond [Prunus dulcis (Mill.) D.A. Webb] cultivar 'Nonpareil'.</title>
        <authorList>
            <person name="D'Amico-Willman K.M."/>
            <person name="Ouma W.Z."/>
            <person name="Meulia T."/>
            <person name="Sideli G.M."/>
            <person name="Gradziel T.M."/>
            <person name="Fresnedo-Ramirez J."/>
        </authorList>
    </citation>
    <scope>NUCLEOTIDE SEQUENCE [LARGE SCALE GENOMIC DNA]</scope>
    <source>
        <strain evidence="1">Clone GOH B32 T37-40</strain>
    </source>
</reference>
<sequence>MFPKPQSNPAKQMMLNASMFRPYNPSFHNVVAAAYNMVGASNMGPFPNRRMKFGDFIDGVFMQEVPAEKQPLYAHLVVRSTSSIPILLKGKNKAKFFISGKQVWARKYVRKSKSPGEPSSLATSI</sequence>
<accession>A0AAD4WP51</accession>
<comment type="caution">
    <text evidence="1">The sequence shown here is derived from an EMBL/GenBank/DDBJ whole genome shotgun (WGS) entry which is preliminary data.</text>
</comment>
<keyword evidence="2" id="KW-1185">Reference proteome</keyword>
<proteinExistence type="predicted"/>
<protein>
    <submittedName>
        <fullName evidence="1">Uncharacterized protein</fullName>
    </submittedName>
</protein>
<name>A0AAD4WP51_PRUDU</name>
<dbReference type="EMBL" id="JAJFAZ020000002">
    <property type="protein sequence ID" value="KAI5346174.1"/>
    <property type="molecule type" value="Genomic_DNA"/>
</dbReference>
<dbReference type="Proteomes" id="UP001054821">
    <property type="component" value="Chromosome 2"/>
</dbReference>
<dbReference type="AlphaFoldDB" id="A0AAD4WP51"/>